<dbReference type="InterPro" id="IPR023299">
    <property type="entry name" value="ATPase_P-typ_cyto_dom_N"/>
</dbReference>
<evidence type="ECO:0000256" key="2">
    <source>
        <dbReference type="ARBA" id="ARBA00006024"/>
    </source>
</evidence>
<comment type="subcellular location">
    <subcellularLocation>
        <location evidence="10">Cell membrane</location>
    </subcellularLocation>
    <subcellularLocation>
        <location evidence="1">Membrane</location>
    </subcellularLocation>
</comment>
<dbReference type="SUPFAM" id="SSF56784">
    <property type="entry name" value="HAD-like"/>
    <property type="match status" value="1"/>
</dbReference>
<dbReference type="InterPro" id="IPR001757">
    <property type="entry name" value="P_typ_ATPase"/>
</dbReference>
<feature type="transmembrane region" description="Helical" evidence="10">
    <location>
        <begin position="264"/>
        <end position="281"/>
    </location>
</feature>
<dbReference type="PANTHER" id="PTHR48085:SF5">
    <property type="entry name" value="CADMIUM_ZINC-TRANSPORTING ATPASE HMA4-RELATED"/>
    <property type="match status" value="1"/>
</dbReference>
<dbReference type="Proteomes" id="UP000325286">
    <property type="component" value="Chromosome"/>
</dbReference>
<dbReference type="InterPro" id="IPR051014">
    <property type="entry name" value="Cation_Transport_ATPase_IB"/>
</dbReference>
<keyword evidence="5" id="KW-1278">Translocase</keyword>
<proteinExistence type="inferred from homology"/>
<dbReference type="InterPro" id="IPR044492">
    <property type="entry name" value="P_typ_ATPase_HD_dom"/>
</dbReference>
<keyword evidence="7 10" id="KW-0472">Membrane</keyword>
<dbReference type="PROSITE" id="PS00154">
    <property type="entry name" value="ATPASE_E1_E2"/>
    <property type="match status" value="1"/>
</dbReference>
<dbReference type="NCBIfam" id="TIGR01494">
    <property type="entry name" value="ATPase_P-type"/>
    <property type="match status" value="2"/>
</dbReference>
<accession>A0A5B9QU32</accession>
<dbReference type="Gene3D" id="3.30.70.100">
    <property type="match status" value="2"/>
</dbReference>
<keyword evidence="10" id="KW-1003">Cell membrane</keyword>
<feature type="transmembrane region" description="Helical" evidence="10">
    <location>
        <begin position="459"/>
        <end position="483"/>
    </location>
</feature>
<evidence type="ECO:0000256" key="7">
    <source>
        <dbReference type="ARBA" id="ARBA00023136"/>
    </source>
</evidence>
<reference evidence="13 14" key="1">
    <citation type="submission" date="2019-08" db="EMBL/GenBank/DDBJ databases">
        <title>Deep-cultivation of Planctomycetes and their phenomic and genomic characterization uncovers novel biology.</title>
        <authorList>
            <person name="Wiegand S."/>
            <person name="Jogler M."/>
            <person name="Boedeker C."/>
            <person name="Pinto D."/>
            <person name="Vollmers J."/>
            <person name="Rivas-Marin E."/>
            <person name="Kohn T."/>
            <person name="Peeters S.H."/>
            <person name="Heuer A."/>
            <person name="Rast P."/>
            <person name="Oberbeckmann S."/>
            <person name="Bunk B."/>
            <person name="Jeske O."/>
            <person name="Meyerdierks A."/>
            <person name="Storesund J.E."/>
            <person name="Kallscheuer N."/>
            <person name="Luecker S."/>
            <person name="Lage O.M."/>
            <person name="Pohl T."/>
            <person name="Merkel B.J."/>
            <person name="Hornburger P."/>
            <person name="Mueller R.-W."/>
            <person name="Bruemmer F."/>
            <person name="Labrenz M."/>
            <person name="Spormann A.M."/>
            <person name="Op den Camp H."/>
            <person name="Overmann J."/>
            <person name="Amann R."/>
            <person name="Jetten M.S.M."/>
            <person name="Mascher T."/>
            <person name="Medema M.H."/>
            <person name="Devos D.P."/>
            <person name="Kaster A.-K."/>
            <person name="Ovreas L."/>
            <person name="Rohde M."/>
            <person name="Galperin M.Y."/>
            <person name="Jogler C."/>
        </authorList>
    </citation>
    <scope>NUCLEOTIDE SEQUENCE [LARGE SCALE GENOMIC DNA]</scope>
    <source>
        <strain evidence="13 14">UC8</strain>
    </source>
</reference>
<keyword evidence="14" id="KW-1185">Reference proteome</keyword>
<dbReference type="PANTHER" id="PTHR48085">
    <property type="entry name" value="CADMIUM/ZINC-TRANSPORTING ATPASE HMA2-RELATED"/>
    <property type="match status" value="1"/>
</dbReference>
<keyword evidence="10" id="KW-0547">Nucleotide-binding</keyword>
<dbReference type="CDD" id="cd07551">
    <property type="entry name" value="P-type_ATPase_HM_ZosA_PfeT-like"/>
    <property type="match status" value="1"/>
</dbReference>
<dbReference type="SUPFAM" id="SSF81653">
    <property type="entry name" value="Calcium ATPase, transduction domain A"/>
    <property type="match status" value="1"/>
</dbReference>
<keyword evidence="4 10" id="KW-0479">Metal-binding</keyword>
<keyword evidence="3 10" id="KW-0812">Transmembrane</keyword>
<gene>
    <name evidence="13" type="primary">cadA_1</name>
    <name evidence="13" type="ORF">UC8_32890</name>
</gene>
<evidence type="ECO:0000256" key="5">
    <source>
        <dbReference type="ARBA" id="ARBA00022967"/>
    </source>
</evidence>
<dbReference type="SFLD" id="SFLDS00003">
    <property type="entry name" value="Haloacid_Dehalogenase"/>
    <property type="match status" value="1"/>
</dbReference>
<dbReference type="SUPFAM" id="SSF81665">
    <property type="entry name" value="Calcium ATPase, transmembrane domain M"/>
    <property type="match status" value="1"/>
</dbReference>
<feature type="compositionally biased region" description="Basic and acidic residues" evidence="11">
    <location>
        <begin position="145"/>
        <end position="173"/>
    </location>
</feature>
<evidence type="ECO:0000313" key="13">
    <source>
        <dbReference type="EMBL" id="QEG41270.1"/>
    </source>
</evidence>
<dbReference type="Gene3D" id="2.70.150.10">
    <property type="entry name" value="Calcium-transporting ATPase, cytoplasmic transduction domain A"/>
    <property type="match status" value="1"/>
</dbReference>
<dbReference type="OrthoDB" id="211392at2"/>
<dbReference type="NCBIfam" id="TIGR01525">
    <property type="entry name" value="ATPase-IB_hvy"/>
    <property type="match status" value="1"/>
</dbReference>
<evidence type="ECO:0000256" key="6">
    <source>
        <dbReference type="ARBA" id="ARBA00022989"/>
    </source>
</evidence>
<dbReference type="AlphaFoldDB" id="A0A5B9QU32"/>
<dbReference type="InterPro" id="IPR008250">
    <property type="entry name" value="ATPase_P-typ_transduc_dom_A_sf"/>
</dbReference>
<dbReference type="Pfam" id="PF00122">
    <property type="entry name" value="E1-E2_ATPase"/>
    <property type="match status" value="1"/>
</dbReference>
<comment type="similarity">
    <text evidence="2 10">Belongs to the cation transport ATPase (P-type) (TC 3.A.3) family. Type IB subfamily.</text>
</comment>
<evidence type="ECO:0000256" key="8">
    <source>
        <dbReference type="ARBA" id="ARBA00039097"/>
    </source>
</evidence>
<dbReference type="InterPro" id="IPR036412">
    <property type="entry name" value="HAD-like_sf"/>
</dbReference>
<dbReference type="Gene3D" id="3.40.1110.10">
    <property type="entry name" value="Calcium-transporting ATPase, cytoplasmic domain N"/>
    <property type="match status" value="1"/>
</dbReference>
<dbReference type="GO" id="GO:0046872">
    <property type="term" value="F:metal ion binding"/>
    <property type="evidence" value="ECO:0007669"/>
    <property type="project" value="UniProtKB-KW"/>
</dbReference>
<feature type="transmembrane region" description="Helical" evidence="10">
    <location>
        <begin position="210"/>
        <end position="228"/>
    </location>
</feature>
<keyword evidence="10" id="KW-0067">ATP-binding</keyword>
<dbReference type="InterPro" id="IPR027256">
    <property type="entry name" value="P-typ_ATPase_IB"/>
</dbReference>
<evidence type="ECO:0000256" key="4">
    <source>
        <dbReference type="ARBA" id="ARBA00022723"/>
    </source>
</evidence>
<dbReference type="EC" id="7.2.2.12" evidence="8"/>
<dbReference type="PRINTS" id="PR00943">
    <property type="entry name" value="CUATPASE"/>
</dbReference>
<dbReference type="InterPro" id="IPR023298">
    <property type="entry name" value="ATPase_P-typ_TM_dom_sf"/>
</dbReference>
<comment type="catalytic activity">
    <reaction evidence="9">
        <text>Zn(2+)(in) + ATP + H2O = Zn(2+)(out) + ADP + phosphate + H(+)</text>
        <dbReference type="Rhea" id="RHEA:20621"/>
        <dbReference type="ChEBI" id="CHEBI:15377"/>
        <dbReference type="ChEBI" id="CHEBI:15378"/>
        <dbReference type="ChEBI" id="CHEBI:29105"/>
        <dbReference type="ChEBI" id="CHEBI:30616"/>
        <dbReference type="ChEBI" id="CHEBI:43474"/>
        <dbReference type="ChEBI" id="CHEBI:456216"/>
        <dbReference type="EC" id="7.2.2.12"/>
    </reaction>
</comment>
<feature type="domain" description="P-type ATPase A" evidence="12">
    <location>
        <begin position="292"/>
        <end position="408"/>
    </location>
</feature>
<evidence type="ECO:0000256" key="10">
    <source>
        <dbReference type="RuleBase" id="RU362081"/>
    </source>
</evidence>
<evidence type="ECO:0000259" key="12">
    <source>
        <dbReference type="Pfam" id="PF00122"/>
    </source>
</evidence>
<dbReference type="InterPro" id="IPR059000">
    <property type="entry name" value="ATPase_P-type_domA"/>
</dbReference>
<feature type="region of interest" description="Disordered" evidence="11">
    <location>
        <begin position="144"/>
        <end position="173"/>
    </location>
</feature>
<dbReference type="GO" id="GO:0005886">
    <property type="term" value="C:plasma membrane"/>
    <property type="evidence" value="ECO:0007669"/>
    <property type="project" value="UniProtKB-SubCell"/>
</dbReference>
<dbReference type="EMBL" id="CP042914">
    <property type="protein sequence ID" value="QEG41270.1"/>
    <property type="molecule type" value="Genomic_DNA"/>
</dbReference>
<evidence type="ECO:0000256" key="3">
    <source>
        <dbReference type="ARBA" id="ARBA00022692"/>
    </source>
</evidence>
<dbReference type="Pfam" id="PF00702">
    <property type="entry name" value="Hydrolase"/>
    <property type="match status" value="1"/>
</dbReference>
<evidence type="ECO:0000256" key="11">
    <source>
        <dbReference type="SAM" id="MobiDB-lite"/>
    </source>
</evidence>
<evidence type="ECO:0000256" key="9">
    <source>
        <dbReference type="ARBA" id="ARBA00047308"/>
    </source>
</evidence>
<evidence type="ECO:0000313" key="14">
    <source>
        <dbReference type="Proteomes" id="UP000325286"/>
    </source>
</evidence>
<dbReference type="Gene3D" id="3.40.50.1000">
    <property type="entry name" value="HAD superfamily/HAD-like"/>
    <property type="match status" value="1"/>
</dbReference>
<dbReference type="InterPro" id="IPR018303">
    <property type="entry name" value="ATPase_P-typ_P_site"/>
</dbReference>
<feature type="transmembrane region" description="Helical" evidence="10">
    <location>
        <begin position="185"/>
        <end position="204"/>
    </location>
</feature>
<evidence type="ECO:0000256" key="1">
    <source>
        <dbReference type="ARBA" id="ARBA00004370"/>
    </source>
</evidence>
<feature type="transmembrane region" description="Helical" evidence="10">
    <location>
        <begin position="428"/>
        <end position="447"/>
    </location>
</feature>
<dbReference type="GO" id="GO:0005524">
    <property type="term" value="F:ATP binding"/>
    <property type="evidence" value="ECO:0007669"/>
    <property type="project" value="UniProtKB-UniRule"/>
</dbReference>
<dbReference type="GO" id="GO:0016887">
    <property type="term" value="F:ATP hydrolysis activity"/>
    <property type="evidence" value="ECO:0007669"/>
    <property type="project" value="InterPro"/>
</dbReference>
<dbReference type="InterPro" id="IPR023214">
    <property type="entry name" value="HAD_sf"/>
</dbReference>
<feature type="region of interest" description="Disordered" evidence="11">
    <location>
        <begin position="345"/>
        <end position="372"/>
    </location>
</feature>
<organism evidence="13 14">
    <name type="scientific">Roseimaritima ulvae</name>
    <dbReference type="NCBI Taxonomy" id="980254"/>
    <lineage>
        <taxon>Bacteria</taxon>
        <taxon>Pseudomonadati</taxon>
        <taxon>Planctomycetota</taxon>
        <taxon>Planctomycetia</taxon>
        <taxon>Pirellulales</taxon>
        <taxon>Pirellulaceae</taxon>
        <taxon>Roseimaritima</taxon>
    </lineage>
</organism>
<feature type="transmembrane region" description="Helical" evidence="10">
    <location>
        <begin position="773"/>
        <end position="791"/>
    </location>
</feature>
<dbReference type="SFLD" id="SFLDG00002">
    <property type="entry name" value="C1.7:_P-type_atpase_like"/>
    <property type="match status" value="1"/>
</dbReference>
<dbReference type="KEGG" id="rul:UC8_32890"/>
<keyword evidence="6 10" id="KW-1133">Transmembrane helix</keyword>
<dbReference type="RefSeq" id="WP_068133697.1">
    <property type="nucleotide sequence ID" value="NZ_CP042914.1"/>
</dbReference>
<protein>
    <recommendedName>
        <fullName evidence="8">P-type Zn(2+) transporter</fullName>
        <ecNumber evidence="8">7.2.2.12</ecNumber>
    </recommendedName>
</protein>
<dbReference type="SFLD" id="SFLDF00027">
    <property type="entry name" value="p-type_atpase"/>
    <property type="match status" value="1"/>
</dbReference>
<sequence>MKKEKFELNLLLPAVSDADDSCIRRLAELLQSKAGIDAAHSLKPSDASPGQICIHYDPDVVSTGEVREMARRAGAELDQRYGHWHKRVEPMHARRASAIESRLGRIDGVIESVVSPDGAVRVEFDRQTTDASSIARALDDWSSSDLKEHDEHEGHRHDDEGHEDDHDHAGHDHAHGGIFGPKSELIFAVICGLFLLVGWLIETFAELNQWIPLGCYIAAYLFGGYYTVIEATEKLRAGKFEIDFLMIVAAAGAASLGAWAEGALLLFLFSIGHALEGYAMGRAKRAIEALSELAPKTARVRREGNEAEIPVVELIVGDIVVIKPDERVPADGFVIGGESSVNQAPITGESVPVDKRPVDDVDASASDPESLPPEHRAFAGTINQSGSLEIQVTKLASENTLARVVTMVSEAETRVSPTQKFTKKFERYFVPSVISGVVMLLFAPLVIDETFSESFYRAMAVLVAASPCALAIATPSAVLSGVARAARGGILVKGGGPLESLGSLDAIAFDKTGTLTEGEPKVTDVRTADGVDETELLRTAIAVEDLSKHPLAKAVVRDGLKGLDDGLTIPEATDLQSITGRGIQATVEADIVHIGKDDLFAEVEGPPLPDSVREIVESLEESGRTTMIVRRGDRYLGVIGLMDTPREAAKRTISRLRELGIERMIMISGDNQKVAGAVAKEVGLDEARGDLMPDDKVNEIKKLQSEGGVAMVGDGVNDAPAMASASVGIAMGAAGSDVALETADVALMADNLDHLPLAIGLSRATRRIIRQNLWMSLGMVAFLVPATILGLNIGPAVAMHEGSTLVVVFNALRLLAYEPAR</sequence>
<dbReference type="PRINTS" id="PR00119">
    <property type="entry name" value="CATATPASE"/>
</dbReference>
<name>A0A5B9QU32_9BACT</name>
<keyword evidence="13" id="KW-0378">Hydrolase</keyword>
<dbReference type="GO" id="GO:0016463">
    <property type="term" value="F:P-type zinc transporter activity"/>
    <property type="evidence" value="ECO:0007669"/>
    <property type="project" value="UniProtKB-EC"/>
</dbReference>